<evidence type="ECO:0000259" key="9">
    <source>
        <dbReference type="PROSITE" id="PS50850"/>
    </source>
</evidence>
<feature type="transmembrane region" description="Helical" evidence="8">
    <location>
        <begin position="276"/>
        <end position="296"/>
    </location>
</feature>
<feature type="transmembrane region" description="Helical" evidence="8">
    <location>
        <begin position="229"/>
        <end position="249"/>
    </location>
</feature>
<feature type="domain" description="Major facilitator superfamily (MFS) profile" evidence="9">
    <location>
        <begin position="79"/>
        <end position="578"/>
    </location>
</feature>
<feature type="transmembrane region" description="Helical" evidence="8">
    <location>
        <begin position="339"/>
        <end position="364"/>
    </location>
</feature>
<evidence type="ECO:0000256" key="1">
    <source>
        <dbReference type="ARBA" id="ARBA00004127"/>
    </source>
</evidence>
<dbReference type="OMA" id="GIANIWY"/>
<evidence type="ECO:0000256" key="5">
    <source>
        <dbReference type="ARBA" id="ARBA00022989"/>
    </source>
</evidence>
<dbReference type="EMBL" id="LK052889">
    <property type="protein sequence ID" value="CDR40275.1"/>
    <property type="molecule type" value="Genomic_DNA"/>
</dbReference>
<keyword evidence="4 8" id="KW-0812">Transmembrane</keyword>
<feature type="transmembrane region" description="Helical" evidence="8">
    <location>
        <begin position="200"/>
        <end position="223"/>
    </location>
</feature>
<dbReference type="PANTHER" id="PTHR23501">
    <property type="entry name" value="MAJOR FACILITATOR SUPERFAMILY"/>
    <property type="match status" value="1"/>
</dbReference>
<dbReference type="Pfam" id="PF07690">
    <property type="entry name" value="MFS_1"/>
    <property type="match status" value="1"/>
</dbReference>
<dbReference type="VEuPathDB" id="FungiDB:BON22_2565"/>
<accession>A0A061ARS7</accession>
<dbReference type="InterPro" id="IPR011701">
    <property type="entry name" value="MFS"/>
</dbReference>
<evidence type="ECO:0000313" key="10">
    <source>
        <dbReference type="EMBL" id="CDR40275.1"/>
    </source>
</evidence>
<feature type="region of interest" description="Disordered" evidence="7">
    <location>
        <begin position="41"/>
        <end position="68"/>
    </location>
</feature>
<dbReference type="Gene3D" id="1.20.1720.10">
    <property type="entry name" value="Multidrug resistance protein D"/>
    <property type="match status" value="1"/>
</dbReference>
<dbReference type="InterPro" id="IPR036259">
    <property type="entry name" value="MFS_trans_sf"/>
</dbReference>
<feature type="transmembrane region" description="Helical" evidence="8">
    <location>
        <begin position="144"/>
        <end position="163"/>
    </location>
</feature>
<dbReference type="GO" id="GO:0012505">
    <property type="term" value="C:endomembrane system"/>
    <property type="evidence" value="ECO:0007669"/>
    <property type="project" value="UniProtKB-SubCell"/>
</dbReference>
<dbReference type="PANTHER" id="PTHR23501:SF191">
    <property type="entry name" value="VACUOLAR BASIC AMINO ACID TRANSPORTER 4"/>
    <property type="match status" value="1"/>
</dbReference>
<feature type="transmembrane region" description="Helical" evidence="8">
    <location>
        <begin position="302"/>
        <end position="327"/>
    </location>
</feature>
<evidence type="ECO:0000313" key="12">
    <source>
        <dbReference type="Proteomes" id="UP000189513"/>
    </source>
</evidence>
<dbReference type="GO" id="GO:0015174">
    <property type="term" value="F:basic amino acid transmembrane transporter activity"/>
    <property type="evidence" value="ECO:0007669"/>
    <property type="project" value="TreeGrafter"/>
</dbReference>
<dbReference type="Proteomes" id="UP000189513">
    <property type="component" value="Unassembled WGS sequence"/>
</dbReference>
<feature type="transmembrane region" description="Helical" evidence="8">
    <location>
        <begin position="408"/>
        <end position="427"/>
    </location>
</feature>
<feature type="compositionally biased region" description="Polar residues" evidence="7">
    <location>
        <begin position="47"/>
        <end position="68"/>
    </location>
</feature>
<comment type="similarity">
    <text evidence="2">Belongs to the major facilitator superfamily.</text>
</comment>
<evidence type="ECO:0000256" key="3">
    <source>
        <dbReference type="ARBA" id="ARBA00022448"/>
    </source>
</evidence>
<keyword evidence="3" id="KW-0813">Transport</keyword>
<dbReference type="STRING" id="36022.A0A061ARS7"/>
<evidence type="ECO:0000256" key="6">
    <source>
        <dbReference type="ARBA" id="ARBA00023136"/>
    </source>
</evidence>
<evidence type="ECO:0000313" key="11">
    <source>
        <dbReference type="EMBL" id="ONH67551.1"/>
    </source>
</evidence>
<keyword evidence="6 8" id="KW-0472">Membrane</keyword>
<evidence type="ECO:0000256" key="4">
    <source>
        <dbReference type="ARBA" id="ARBA00022692"/>
    </source>
</evidence>
<dbReference type="InterPro" id="IPR020846">
    <property type="entry name" value="MFS_dom"/>
</dbReference>
<dbReference type="OrthoDB" id="3437016at2759"/>
<reference evidence="10" key="1">
    <citation type="journal article" date="2014" name="Genome Announc.">
        <title>Genome sequence of the yeast Cyberlindnera fabianii (Hansenula fabianii).</title>
        <authorList>
            <person name="Freel K.C."/>
            <person name="Sarilar V."/>
            <person name="Neuveglise C."/>
            <person name="Devillers H."/>
            <person name="Friedrich A."/>
            <person name="Schacherer J."/>
        </authorList>
    </citation>
    <scope>NUCLEOTIDE SEQUENCE</scope>
    <source>
        <strain evidence="10">YJS4271</strain>
    </source>
</reference>
<gene>
    <name evidence="11" type="ORF">BON22_2565</name>
    <name evidence="10" type="ORF">CYFA0S_04e07052g</name>
</gene>
<feature type="transmembrane region" description="Helical" evidence="8">
    <location>
        <begin position="169"/>
        <end position="188"/>
    </location>
</feature>
<evidence type="ECO:0000256" key="8">
    <source>
        <dbReference type="SAM" id="Phobius"/>
    </source>
</evidence>
<organism evidence="10">
    <name type="scientific">Cyberlindnera fabianii</name>
    <name type="common">Yeast</name>
    <name type="synonym">Hansenula fabianii</name>
    <dbReference type="NCBI Taxonomy" id="36022"/>
    <lineage>
        <taxon>Eukaryota</taxon>
        <taxon>Fungi</taxon>
        <taxon>Dikarya</taxon>
        <taxon>Ascomycota</taxon>
        <taxon>Saccharomycotina</taxon>
        <taxon>Saccharomycetes</taxon>
        <taxon>Phaffomycetales</taxon>
        <taxon>Phaffomycetaceae</taxon>
        <taxon>Cyberlindnera</taxon>
    </lineage>
</organism>
<dbReference type="GO" id="GO:0000329">
    <property type="term" value="C:fungal-type vacuole membrane"/>
    <property type="evidence" value="ECO:0007669"/>
    <property type="project" value="TreeGrafter"/>
</dbReference>
<name>A0A061ARS7_CYBFA</name>
<feature type="transmembrane region" description="Helical" evidence="8">
    <location>
        <begin position="477"/>
        <end position="495"/>
    </location>
</feature>
<keyword evidence="5 8" id="KW-1133">Transmembrane helix</keyword>
<feature type="transmembrane region" description="Helical" evidence="8">
    <location>
        <begin position="384"/>
        <end position="401"/>
    </location>
</feature>
<dbReference type="Gene3D" id="1.20.1250.20">
    <property type="entry name" value="MFS general substrate transporter like domains"/>
    <property type="match status" value="1"/>
</dbReference>
<proteinExistence type="inferred from homology"/>
<evidence type="ECO:0000256" key="2">
    <source>
        <dbReference type="ARBA" id="ARBA00008335"/>
    </source>
</evidence>
<reference evidence="11" key="3">
    <citation type="submission" date="2017-01" db="EMBL/GenBank/DDBJ databases">
        <authorList>
            <person name="Mah S.A."/>
            <person name="Swanson W.J."/>
            <person name="Moy G.W."/>
            <person name="Vacquier V.D."/>
        </authorList>
    </citation>
    <scope>NUCLEOTIDE SEQUENCE [LARGE SCALE GENOMIC DNA]</scope>
    <source>
        <strain evidence="11">65</strain>
    </source>
</reference>
<protein>
    <submittedName>
        <fullName evidence="10">CYFA0S04e07052g1_1</fullName>
    </submittedName>
    <submittedName>
        <fullName evidence="11">Multidrug resistance protein fnx1</fullName>
    </submittedName>
</protein>
<dbReference type="PROSITE" id="PS50850">
    <property type="entry name" value="MFS"/>
    <property type="match status" value="1"/>
</dbReference>
<feature type="transmembrane region" description="Helical" evidence="8">
    <location>
        <begin position="551"/>
        <end position="573"/>
    </location>
</feature>
<keyword evidence="12" id="KW-1185">Reference proteome</keyword>
<dbReference type="EMBL" id="MPUK01000004">
    <property type="protein sequence ID" value="ONH67551.1"/>
    <property type="molecule type" value="Genomic_DNA"/>
</dbReference>
<evidence type="ECO:0000256" key="7">
    <source>
        <dbReference type="SAM" id="MobiDB-lite"/>
    </source>
</evidence>
<sequence length="586" mass="63607">MSQSPLLQADMAAFDDPSTASQGFVAQDIIENSADRIIDSHHPKYGSITNNELASSPNEDTEAQETSRQEISGTELAVIISSLYVGSFLSALDTTVVTTLLSTIASEIHAVSQMSWIASSYLLSCSAFQPLYGKLSDIFGRKPLLIFSNVTFALGCLICGYSRTLIGLSIGRFVTGIGGGGLTSLGVITTSDLIPLRKRGVYQGIGNLVYGSGAALGGLWGAFFQNYCGWQWAFYAQIPLSLISMTLIWRRLNLPKGSVGHGMPGSKTEKVKQIDFIGAFFLVTSLLTFMVIVSFAGHEIAIGGGVFWGLVALTIATMAAFAYIELYIATIPVIPVRLLAYRTVLASSLVNWFMSMAVFTYLFYVPVFWSSVVGLTPTQIGLRTAGNFLGVSSGSFLSGIYMRHTGRYLKFITVTNFVTIFGVYGLYLCSRNTPTWLQFVELLIPGAGYAASLTVTLLALIAAVPLEHQAATTSIQYAFRSTGSTIGVSVASFIFQRQLFEKLQNLYDVDGAEEFTRKQIAKIISKAAESAEYVREAPVVFKSVIIDSYDYASHAALFFSVVTVVLAFVSGCFMKEHHLHSTIDRK</sequence>
<comment type="subcellular location">
    <subcellularLocation>
        <location evidence="1">Endomembrane system</location>
        <topology evidence="1">Multi-pass membrane protein</topology>
    </subcellularLocation>
</comment>
<dbReference type="SUPFAM" id="SSF103473">
    <property type="entry name" value="MFS general substrate transporter"/>
    <property type="match status" value="1"/>
</dbReference>
<dbReference type="AlphaFoldDB" id="A0A061ARS7"/>
<feature type="transmembrane region" description="Helical" evidence="8">
    <location>
        <begin position="447"/>
        <end position="465"/>
    </location>
</feature>
<reference evidence="12" key="2">
    <citation type="journal article" date="2017" name="Genome Announc.">
        <title>Genome sequences of Cyberlindnera fabianii 65, Pichia kudriavzevii 129, and Saccharomyces cerevisiae 131 isolated from fermented masau fruits in Zimbabwe.</title>
        <authorList>
            <person name="van Rijswijck I.M.H."/>
            <person name="Derks M.F.L."/>
            <person name="Abee T."/>
            <person name="de Ridder D."/>
            <person name="Smid E.J."/>
        </authorList>
    </citation>
    <scope>NUCLEOTIDE SEQUENCE [LARGE SCALE GENOMIC DNA]</scope>
    <source>
        <strain evidence="12">65</strain>
    </source>
</reference>